<feature type="compositionally biased region" description="Low complexity" evidence="1">
    <location>
        <begin position="19"/>
        <end position="32"/>
    </location>
</feature>
<evidence type="ECO:0000256" key="1">
    <source>
        <dbReference type="SAM" id="MobiDB-lite"/>
    </source>
</evidence>
<proteinExistence type="predicted"/>
<protein>
    <submittedName>
        <fullName evidence="2">Uncharacterized protein</fullName>
    </submittedName>
</protein>
<comment type="caution">
    <text evidence="2">The sequence shown here is derived from an EMBL/GenBank/DDBJ whole genome shotgun (WGS) entry which is preliminary data.</text>
</comment>
<dbReference type="EMBL" id="CALNXI010002955">
    <property type="protein sequence ID" value="CAH3191574.1"/>
    <property type="molecule type" value="Genomic_DNA"/>
</dbReference>
<sequence>MAIPCFSHGYDPDYESSLSSLISSLADSSPLSGREDDGDDDDDVYDDDESHDIEHDGPQVNGAVNIEPSQELQSAEEQLHSLQSELFRSLSGEELERLVLNGIAESSSMTDNDINLLSSQEDFDLESLIVQINLDSSVTSEWSYSMSDLTKLHIKNIDGDLMFTIRERPTTTYGSLGRDHHGNIASVLRIEAFALTSDDGFPLDVHAEIGEEEQSVRVVRAHDTDRWEPYRWRVDVHGLVEQWTNF</sequence>
<gene>
    <name evidence="2" type="ORF">PEVE_00022090</name>
</gene>
<reference evidence="2 3" key="1">
    <citation type="submission" date="2022-05" db="EMBL/GenBank/DDBJ databases">
        <authorList>
            <consortium name="Genoscope - CEA"/>
            <person name="William W."/>
        </authorList>
    </citation>
    <scope>NUCLEOTIDE SEQUENCE [LARGE SCALE GENOMIC DNA]</scope>
</reference>
<evidence type="ECO:0000313" key="2">
    <source>
        <dbReference type="EMBL" id="CAH3191574.1"/>
    </source>
</evidence>
<accession>A0ABN8SKL3</accession>
<feature type="compositionally biased region" description="Acidic residues" evidence="1">
    <location>
        <begin position="36"/>
        <end position="51"/>
    </location>
</feature>
<keyword evidence="3" id="KW-1185">Reference proteome</keyword>
<name>A0ABN8SKL3_9CNID</name>
<feature type="region of interest" description="Disordered" evidence="1">
    <location>
        <begin position="19"/>
        <end position="60"/>
    </location>
</feature>
<evidence type="ECO:0000313" key="3">
    <source>
        <dbReference type="Proteomes" id="UP001159427"/>
    </source>
</evidence>
<organism evidence="2 3">
    <name type="scientific">Porites evermanni</name>
    <dbReference type="NCBI Taxonomy" id="104178"/>
    <lineage>
        <taxon>Eukaryota</taxon>
        <taxon>Metazoa</taxon>
        <taxon>Cnidaria</taxon>
        <taxon>Anthozoa</taxon>
        <taxon>Hexacorallia</taxon>
        <taxon>Scleractinia</taxon>
        <taxon>Fungiina</taxon>
        <taxon>Poritidae</taxon>
        <taxon>Porites</taxon>
    </lineage>
</organism>
<dbReference type="Proteomes" id="UP001159427">
    <property type="component" value="Unassembled WGS sequence"/>
</dbReference>